<keyword evidence="4" id="KW-0833">Ubl conjugation pathway</keyword>
<gene>
    <name evidence="7" type="ORF">CEURO_LOCUS4834</name>
</gene>
<evidence type="ECO:0000256" key="1">
    <source>
        <dbReference type="ARBA" id="ARBA00005696"/>
    </source>
</evidence>
<dbReference type="GO" id="GO:0061651">
    <property type="term" value="F:Atg12 conjugating enzyme activity"/>
    <property type="evidence" value="ECO:0007669"/>
    <property type="project" value="TreeGrafter"/>
</dbReference>
<name>A0A9P1E1M5_CUSEU</name>
<dbReference type="Pfam" id="PF03987">
    <property type="entry name" value="Autophagy_act_C"/>
    <property type="match status" value="1"/>
</dbReference>
<evidence type="ECO:0000256" key="5">
    <source>
        <dbReference type="ARBA" id="ARBA00023006"/>
    </source>
</evidence>
<reference evidence="7" key="1">
    <citation type="submission" date="2022-07" db="EMBL/GenBank/DDBJ databases">
        <authorList>
            <person name="Macas J."/>
            <person name="Novak P."/>
            <person name="Neumann P."/>
        </authorList>
    </citation>
    <scope>NUCLEOTIDE SEQUENCE</scope>
</reference>
<keyword evidence="8" id="KW-1185">Reference proteome</keyword>
<dbReference type="InterPro" id="IPR007135">
    <property type="entry name" value="Atg3/Atg10"/>
</dbReference>
<dbReference type="GO" id="GO:0000422">
    <property type="term" value="P:autophagy of mitochondrion"/>
    <property type="evidence" value="ECO:0007669"/>
    <property type="project" value="TreeGrafter"/>
</dbReference>
<dbReference type="GO" id="GO:0005829">
    <property type="term" value="C:cytosol"/>
    <property type="evidence" value="ECO:0007669"/>
    <property type="project" value="TreeGrafter"/>
</dbReference>
<organism evidence="7 8">
    <name type="scientific">Cuscuta europaea</name>
    <name type="common">European dodder</name>
    <dbReference type="NCBI Taxonomy" id="41803"/>
    <lineage>
        <taxon>Eukaryota</taxon>
        <taxon>Viridiplantae</taxon>
        <taxon>Streptophyta</taxon>
        <taxon>Embryophyta</taxon>
        <taxon>Tracheophyta</taxon>
        <taxon>Spermatophyta</taxon>
        <taxon>Magnoliopsida</taxon>
        <taxon>eudicotyledons</taxon>
        <taxon>Gunneridae</taxon>
        <taxon>Pentapetalae</taxon>
        <taxon>asterids</taxon>
        <taxon>lamiids</taxon>
        <taxon>Solanales</taxon>
        <taxon>Convolvulaceae</taxon>
        <taxon>Cuscuteae</taxon>
        <taxon>Cuscuta</taxon>
        <taxon>Cuscuta subgen. Cuscuta</taxon>
    </lineage>
</organism>
<protein>
    <recommendedName>
        <fullName evidence="2">Ubiquitin-like-conjugating enzyme ATG10</fullName>
    </recommendedName>
    <alternativeName>
        <fullName evidence="6">Autophagy-related protein 10</fullName>
    </alternativeName>
</protein>
<evidence type="ECO:0000256" key="4">
    <source>
        <dbReference type="ARBA" id="ARBA00022786"/>
    </source>
</evidence>
<comment type="caution">
    <text evidence="7">The sequence shown here is derived from an EMBL/GenBank/DDBJ whole genome shotgun (WGS) entry which is preliminary data.</text>
</comment>
<dbReference type="PANTHER" id="PTHR14957">
    <property type="entry name" value="UBIQUITIN-LIKE-CONJUGATING ENZYME ATG10"/>
    <property type="match status" value="1"/>
</dbReference>
<keyword evidence="5" id="KW-0072">Autophagy</keyword>
<keyword evidence="3" id="KW-0808">Transferase</keyword>
<accession>A0A9P1E1M5</accession>
<dbReference type="Gene3D" id="3.30.1460.50">
    <property type="match status" value="1"/>
</dbReference>
<evidence type="ECO:0000313" key="8">
    <source>
        <dbReference type="Proteomes" id="UP001152484"/>
    </source>
</evidence>
<evidence type="ECO:0000256" key="3">
    <source>
        <dbReference type="ARBA" id="ARBA00022679"/>
    </source>
</evidence>
<dbReference type="EMBL" id="CAMAPE010000008">
    <property type="protein sequence ID" value="CAH9073486.1"/>
    <property type="molecule type" value="Genomic_DNA"/>
</dbReference>
<proteinExistence type="inferred from homology"/>
<dbReference type="PANTHER" id="PTHR14957:SF1">
    <property type="entry name" value="UBIQUITIN-LIKE-CONJUGATING ENZYME ATG10"/>
    <property type="match status" value="1"/>
</dbReference>
<evidence type="ECO:0000313" key="7">
    <source>
        <dbReference type="EMBL" id="CAH9073486.1"/>
    </source>
</evidence>
<dbReference type="Proteomes" id="UP001152484">
    <property type="component" value="Unassembled WGS sequence"/>
</dbReference>
<sequence>MSSERSIIDKGSWDGSISSREFYVAACAFSEQWKKFNSAFPQWSWCRCPKLLGAPSTGVDGYLCVDGVVPPPASTMEDNHEYDDGIIKETGCLEEDDIIDSAALVQPQRCERCRYDFHIVYSLSYRVPVLYFRAYWSDGQPLALQELEKNIPESTRQELTVHKWTFITQEEHPYLNQPWFTLHPCGTSEWMKLLFTRDTSTLALGGVAVHRYMVSWFSFIATVFGLKLPFGMFGSSDSHTLASS</sequence>
<dbReference type="OrthoDB" id="4089664at2759"/>
<dbReference type="GO" id="GO:0032446">
    <property type="term" value="P:protein modification by small protein conjugation"/>
    <property type="evidence" value="ECO:0007669"/>
    <property type="project" value="TreeGrafter"/>
</dbReference>
<comment type="similarity">
    <text evidence="1">Belongs to the ATG10 family.</text>
</comment>
<dbReference type="GO" id="GO:0000045">
    <property type="term" value="P:autophagosome assembly"/>
    <property type="evidence" value="ECO:0007669"/>
    <property type="project" value="TreeGrafter"/>
</dbReference>
<evidence type="ECO:0000256" key="6">
    <source>
        <dbReference type="ARBA" id="ARBA00029833"/>
    </source>
</evidence>
<dbReference type="AlphaFoldDB" id="A0A9P1E1M5"/>
<evidence type="ECO:0000256" key="2">
    <source>
        <dbReference type="ARBA" id="ARBA00021099"/>
    </source>
</evidence>